<name>A0ABV1I449_9FIRM</name>
<dbReference type="InterPro" id="IPR050695">
    <property type="entry name" value="N-acetylmuramoyl_amidase_3"/>
</dbReference>
<dbReference type="SUPFAM" id="SSF53187">
    <property type="entry name" value="Zn-dependent exopeptidases"/>
    <property type="match status" value="1"/>
</dbReference>
<dbReference type="SMART" id="SM00646">
    <property type="entry name" value="Ami_3"/>
    <property type="match status" value="1"/>
</dbReference>
<reference evidence="3 4" key="1">
    <citation type="submission" date="2024-03" db="EMBL/GenBank/DDBJ databases">
        <title>Human intestinal bacterial collection.</title>
        <authorList>
            <person name="Pauvert C."/>
            <person name="Hitch T.C.A."/>
            <person name="Clavel T."/>
        </authorList>
    </citation>
    <scope>NUCLEOTIDE SEQUENCE [LARGE SCALE GENOMIC DNA]</scope>
    <source>
        <strain evidence="3 4">CLA-AA-H78B</strain>
    </source>
</reference>
<dbReference type="CDD" id="cd02696">
    <property type="entry name" value="MurNAc-LAA"/>
    <property type="match status" value="1"/>
</dbReference>
<accession>A0ABV1I449</accession>
<protein>
    <submittedName>
        <fullName evidence="3">N-acetylmuramoyl-L-alanine amidase</fullName>
        <ecNumber evidence="3">3.5.1.28</ecNumber>
    </submittedName>
</protein>
<proteinExistence type="predicted"/>
<dbReference type="Gene3D" id="3.40.630.40">
    <property type="entry name" value="Zn-dependent exopeptidases"/>
    <property type="match status" value="1"/>
</dbReference>
<dbReference type="InterPro" id="IPR002508">
    <property type="entry name" value="MurNAc-LAA_cat"/>
</dbReference>
<dbReference type="Pfam" id="PF01520">
    <property type="entry name" value="Amidase_3"/>
    <property type="match status" value="1"/>
</dbReference>
<keyword evidence="1 3" id="KW-0378">Hydrolase</keyword>
<dbReference type="EC" id="3.5.1.28" evidence="3"/>
<feature type="domain" description="MurNAc-LAA" evidence="2">
    <location>
        <begin position="104"/>
        <end position="216"/>
    </location>
</feature>
<sequence>MSVLMILCAFVLAERGWQQTLGEHVTGNSGKKCVVIDAGHGGNDPGKIGVDDSREKDLNLVIADKVKRILEQQDIDVIMTRETDTGLYEEDASNKKVQDLKKRVSIINENQPDCVISIHQNSYHEEYVHGAQVFYYGTSEPGKALAELIQKKMIDYVDPENRRQAKANESYYILKKTNVPIAIVECGFLSNWEEAKKLQDPGYQNKIAWAVAMGMISYMNQ</sequence>
<evidence type="ECO:0000313" key="3">
    <source>
        <dbReference type="EMBL" id="MEQ2579962.1"/>
    </source>
</evidence>
<dbReference type="GO" id="GO:0008745">
    <property type="term" value="F:N-acetylmuramoyl-L-alanine amidase activity"/>
    <property type="evidence" value="ECO:0007669"/>
    <property type="project" value="UniProtKB-EC"/>
</dbReference>
<dbReference type="PANTHER" id="PTHR30404:SF0">
    <property type="entry name" value="N-ACETYLMURAMOYL-L-ALANINE AMIDASE AMIC"/>
    <property type="match status" value="1"/>
</dbReference>
<evidence type="ECO:0000256" key="1">
    <source>
        <dbReference type="ARBA" id="ARBA00022801"/>
    </source>
</evidence>
<evidence type="ECO:0000313" key="4">
    <source>
        <dbReference type="Proteomes" id="UP001470288"/>
    </source>
</evidence>
<evidence type="ECO:0000259" key="2">
    <source>
        <dbReference type="SMART" id="SM00646"/>
    </source>
</evidence>
<dbReference type="PANTHER" id="PTHR30404">
    <property type="entry name" value="N-ACETYLMURAMOYL-L-ALANINE AMIDASE"/>
    <property type="match status" value="1"/>
</dbReference>
<dbReference type="EMBL" id="JBBMFC010000035">
    <property type="protein sequence ID" value="MEQ2579962.1"/>
    <property type="molecule type" value="Genomic_DNA"/>
</dbReference>
<keyword evidence="4" id="KW-1185">Reference proteome</keyword>
<comment type="caution">
    <text evidence="3">The sequence shown here is derived from an EMBL/GenBank/DDBJ whole genome shotgun (WGS) entry which is preliminary data.</text>
</comment>
<gene>
    <name evidence="3" type="ORF">WMO62_14200</name>
</gene>
<dbReference type="Proteomes" id="UP001470288">
    <property type="component" value="Unassembled WGS sequence"/>
</dbReference>
<organism evidence="3 4">
    <name type="scientific">Hominiventricola aquisgranensis</name>
    <dbReference type="NCBI Taxonomy" id="3133164"/>
    <lineage>
        <taxon>Bacteria</taxon>
        <taxon>Bacillati</taxon>
        <taxon>Bacillota</taxon>
        <taxon>Clostridia</taxon>
        <taxon>Lachnospirales</taxon>
        <taxon>Lachnospiraceae</taxon>
        <taxon>Hominiventricola</taxon>
    </lineage>
</organism>